<dbReference type="InterPro" id="IPR029056">
    <property type="entry name" value="Ribokinase-like"/>
</dbReference>
<keyword evidence="6 17" id="KW-0547">Nucleotide-binding</keyword>
<evidence type="ECO:0000256" key="18">
    <source>
        <dbReference type="HAMAP-Rule" id="MF_01966"/>
    </source>
</evidence>
<keyword evidence="5 18" id="KW-0479">Metal-binding</keyword>
<evidence type="ECO:0000256" key="3">
    <source>
        <dbReference type="ARBA" id="ARBA00006001"/>
    </source>
</evidence>
<evidence type="ECO:0000313" key="22">
    <source>
        <dbReference type="EMBL" id="RVU39282.1"/>
    </source>
</evidence>
<evidence type="ECO:0000256" key="2">
    <source>
        <dbReference type="ARBA" id="ARBA00000909"/>
    </source>
</evidence>
<comment type="similarity">
    <text evidence="4 19">In the C-terminal section; belongs to the NnrD/CARKD family.</text>
</comment>
<evidence type="ECO:0000256" key="1">
    <source>
        <dbReference type="ARBA" id="ARBA00000013"/>
    </source>
</evidence>
<feature type="domain" description="YjeF C-terminal" evidence="20">
    <location>
        <begin position="222"/>
        <end position="487"/>
    </location>
</feature>
<dbReference type="Proteomes" id="UP000287447">
    <property type="component" value="Unassembled WGS sequence"/>
</dbReference>
<sequence>MAAGFGHAGNALLTVQEMYAADAAAIEQGIAGTTLMENAGRTVAEAIMERWSPRPTVVLCGPGNNGGDGFVVARLLKERGWPVRLVSLVPIGQFKGDARHHADLWTGEVEMPEAGIGDAALIVDALFGAGLTRDVDGAARSLLEDSEGRDIVAIDVPSGVHGDTGQVLGYAAQAALTVTFFRRKPGHLLLPGRVRCAEVVVTDIGIPKSVLEGIDPQQIENGPELWAESLHWPNPTDHKYARGHSLVVGGAIMTGAARMSAKAAQRAGAGAVTVAAPADAQTVYKVTLESIMVASYRDTSSLQDIIEMPKVSAVLIGPGTGMVTATRERACMVLRTGKPAVVDADAISIFEGSSELLFESVNGPVVMTPHEGEFARVFPDLQGGRLFRARAAAARSGCIVLLKGYDTVIAAPDGRVAINANAPADLATAGAGDVLSGIIVALLSQGLPPFEAACAGAWIHAESAMAFGPGLIPEDVIAGIPAVLSTLKSRR</sequence>
<evidence type="ECO:0000256" key="16">
    <source>
        <dbReference type="ARBA" id="ARBA00049209"/>
    </source>
</evidence>
<name>A0A3S2VS72_9PROT</name>
<dbReference type="PANTHER" id="PTHR12592">
    <property type="entry name" value="ATP-DEPENDENT (S)-NAD(P)H-HYDRATE DEHYDRATASE FAMILY MEMBER"/>
    <property type="match status" value="1"/>
</dbReference>
<dbReference type="PROSITE" id="PS51385">
    <property type="entry name" value="YJEF_N"/>
    <property type="match status" value="1"/>
</dbReference>
<keyword evidence="9 18" id="KW-0630">Potassium</keyword>
<evidence type="ECO:0000256" key="4">
    <source>
        <dbReference type="ARBA" id="ARBA00009524"/>
    </source>
</evidence>
<dbReference type="SUPFAM" id="SSF53613">
    <property type="entry name" value="Ribokinase-like"/>
    <property type="match status" value="1"/>
</dbReference>
<evidence type="ECO:0000256" key="6">
    <source>
        <dbReference type="ARBA" id="ARBA00022741"/>
    </source>
</evidence>
<evidence type="ECO:0000256" key="9">
    <source>
        <dbReference type="ARBA" id="ARBA00022958"/>
    </source>
</evidence>
<evidence type="ECO:0000256" key="7">
    <source>
        <dbReference type="ARBA" id="ARBA00022840"/>
    </source>
</evidence>
<dbReference type="GO" id="GO:0005524">
    <property type="term" value="F:ATP binding"/>
    <property type="evidence" value="ECO:0007669"/>
    <property type="project" value="UniProtKB-UniRule"/>
</dbReference>
<keyword evidence="8 17" id="KW-0521">NADP</keyword>
<feature type="binding site" evidence="17">
    <location>
        <position position="319"/>
    </location>
    <ligand>
        <name>(6S)-NADPHX</name>
        <dbReference type="ChEBI" id="CHEBI:64076"/>
    </ligand>
</feature>
<feature type="binding site" evidence="17">
    <location>
        <position position="432"/>
    </location>
    <ligand>
        <name>AMP</name>
        <dbReference type="ChEBI" id="CHEBI:456215"/>
    </ligand>
</feature>
<dbReference type="GO" id="GO:0046872">
    <property type="term" value="F:metal ion binding"/>
    <property type="evidence" value="ECO:0007669"/>
    <property type="project" value="UniProtKB-UniRule"/>
</dbReference>
<feature type="binding site" evidence="18">
    <location>
        <begin position="64"/>
        <end position="68"/>
    </location>
    <ligand>
        <name>(6S)-NADPHX</name>
        <dbReference type="ChEBI" id="CHEBI:64076"/>
    </ligand>
</feature>
<dbReference type="Pfam" id="PF03853">
    <property type="entry name" value="YjeF_N"/>
    <property type="match status" value="1"/>
</dbReference>
<dbReference type="PANTHER" id="PTHR12592:SF0">
    <property type="entry name" value="ATP-DEPENDENT (S)-NAD(P)H-HYDRATE DEHYDRATASE"/>
    <property type="match status" value="1"/>
</dbReference>
<comment type="subunit">
    <text evidence="17">Homotetramer.</text>
</comment>
<feature type="binding site" evidence="18">
    <location>
        <position position="155"/>
    </location>
    <ligand>
        <name>(6S)-NADPHX</name>
        <dbReference type="ChEBI" id="CHEBI:64076"/>
    </ligand>
</feature>
<feature type="binding site" evidence="18">
    <location>
        <position position="124"/>
    </location>
    <ligand>
        <name>K(+)</name>
        <dbReference type="ChEBI" id="CHEBI:29103"/>
    </ligand>
</feature>
<evidence type="ECO:0000256" key="12">
    <source>
        <dbReference type="ARBA" id="ARBA00023239"/>
    </source>
</evidence>
<gene>
    <name evidence="17" type="primary">nnrD</name>
    <name evidence="18" type="synonym">nnrE</name>
    <name evidence="22" type="ORF">EOI86_08580</name>
</gene>
<dbReference type="GO" id="GO:0046496">
    <property type="term" value="P:nicotinamide nucleotide metabolic process"/>
    <property type="evidence" value="ECO:0007669"/>
    <property type="project" value="UniProtKB-UniRule"/>
</dbReference>
<keyword evidence="23" id="KW-1185">Reference proteome</keyword>
<evidence type="ECO:0000256" key="8">
    <source>
        <dbReference type="ARBA" id="ARBA00022857"/>
    </source>
</evidence>
<dbReference type="InterPro" id="IPR004443">
    <property type="entry name" value="YjeF_N_dom"/>
</dbReference>
<comment type="cofactor">
    <cofactor evidence="17">
        <name>Mg(2+)</name>
        <dbReference type="ChEBI" id="CHEBI:18420"/>
    </cofactor>
</comment>
<dbReference type="EC" id="4.2.1.136" evidence="19"/>
<comment type="caution">
    <text evidence="18">Lacks conserved residue(s) required for the propagation of feature annotation.</text>
</comment>
<feature type="binding site" evidence="17">
    <location>
        <position position="256"/>
    </location>
    <ligand>
        <name>(6S)-NADPHX</name>
        <dbReference type="ChEBI" id="CHEBI:64076"/>
    </ligand>
</feature>
<dbReference type="SUPFAM" id="SSF64153">
    <property type="entry name" value="YjeF N-terminal domain-like"/>
    <property type="match status" value="1"/>
</dbReference>
<dbReference type="Gene3D" id="3.40.50.10260">
    <property type="entry name" value="YjeF N-terminal domain"/>
    <property type="match status" value="1"/>
</dbReference>
<dbReference type="GO" id="GO:0052855">
    <property type="term" value="F:ADP-dependent NAD(P)H-hydrate dehydratase activity"/>
    <property type="evidence" value="ECO:0007669"/>
    <property type="project" value="UniProtKB-UniRule"/>
</dbReference>
<comment type="similarity">
    <text evidence="3 19">In the N-terminal section; belongs to the NnrE/AIBP family.</text>
</comment>
<dbReference type="GO" id="GO:0110051">
    <property type="term" value="P:metabolite repair"/>
    <property type="evidence" value="ECO:0007669"/>
    <property type="project" value="TreeGrafter"/>
</dbReference>
<comment type="catalytic activity">
    <reaction evidence="16 17 19">
        <text>(6S)-NADPHX + ADP = AMP + phosphate + NADPH + H(+)</text>
        <dbReference type="Rhea" id="RHEA:32235"/>
        <dbReference type="ChEBI" id="CHEBI:15378"/>
        <dbReference type="ChEBI" id="CHEBI:43474"/>
        <dbReference type="ChEBI" id="CHEBI:57783"/>
        <dbReference type="ChEBI" id="CHEBI:64076"/>
        <dbReference type="ChEBI" id="CHEBI:456215"/>
        <dbReference type="ChEBI" id="CHEBI:456216"/>
        <dbReference type="EC" id="4.2.1.136"/>
    </reaction>
</comment>
<dbReference type="AlphaFoldDB" id="A0A3S2VS72"/>
<accession>A0A3S2VS72</accession>
<evidence type="ECO:0000256" key="11">
    <source>
        <dbReference type="ARBA" id="ARBA00023235"/>
    </source>
</evidence>
<dbReference type="InterPro" id="IPR017953">
    <property type="entry name" value="Carbohydrate_kinase_pred_CS"/>
</dbReference>
<evidence type="ECO:0000313" key="23">
    <source>
        <dbReference type="Proteomes" id="UP000287447"/>
    </source>
</evidence>
<dbReference type="GO" id="GO:0052856">
    <property type="term" value="F:NAD(P)HX epimerase activity"/>
    <property type="evidence" value="ECO:0007669"/>
    <property type="project" value="UniProtKB-UniRule"/>
</dbReference>
<feature type="binding site" evidence="18">
    <location>
        <position position="158"/>
    </location>
    <ligand>
        <name>K(+)</name>
        <dbReference type="ChEBI" id="CHEBI:29103"/>
    </ligand>
</feature>
<dbReference type="OrthoDB" id="9806925at2"/>
<keyword evidence="11 18" id="KW-0413">Isomerase</keyword>
<evidence type="ECO:0000259" key="20">
    <source>
        <dbReference type="PROSITE" id="PS51383"/>
    </source>
</evidence>
<feature type="binding site" evidence="17">
    <location>
        <position position="370"/>
    </location>
    <ligand>
        <name>(6S)-NADPHX</name>
        <dbReference type="ChEBI" id="CHEBI:64076"/>
    </ligand>
</feature>
<comment type="catalytic activity">
    <reaction evidence="2 18 19">
        <text>(6R)-NADPHX = (6S)-NADPHX</text>
        <dbReference type="Rhea" id="RHEA:32227"/>
        <dbReference type="ChEBI" id="CHEBI:64076"/>
        <dbReference type="ChEBI" id="CHEBI:64077"/>
        <dbReference type="EC" id="5.1.99.6"/>
    </reaction>
</comment>
<comment type="function">
    <text evidence="17">Catalyzes the dehydration of the S-form of NAD(P)HX at the expense of ADP, which is converted to AMP. Together with NAD(P)HX epimerase, which catalyzes the epimerization of the S- and R-forms, the enzyme allows the repair of both epimers of NAD(P)HX, a damaged form of NAD(P)H that is a result of enzymatic or heat-dependent hydration.</text>
</comment>
<evidence type="ECO:0000256" key="13">
    <source>
        <dbReference type="ARBA" id="ARBA00023268"/>
    </source>
</evidence>
<comment type="cofactor">
    <cofactor evidence="18 19">
        <name>K(+)</name>
        <dbReference type="ChEBI" id="CHEBI:29103"/>
    </cofactor>
    <text evidence="18 19">Binds 1 potassium ion per subunit.</text>
</comment>
<dbReference type="NCBIfam" id="TIGR00197">
    <property type="entry name" value="yjeF_nterm"/>
    <property type="match status" value="1"/>
</dbReference>
<feature type="binding site" evidence="18">
    <location>
        <begin position="128"/>
        <end position="134"/>
    </location>
    <ligand>
        <name>(6S)-NADPHX</name>
        <dbReference type="ChEBI" id="CHEBI:64076"/>
    </ligand>
</feature>
<comment type="caution">
    <text evidence="22">The sequence shown here is derived from an EMBL/GenBank/DDBJ whole genome shotgun (WGS) entry which is preliminary data.</text>
</comment>
<protein>
    <recommendedName>
        <fullName evidence="19">Bifunctional NAD(P)H-hydrate repair enzyme</fullName>
    </recommendedName>
    <alternativeName>
        <fullName evidence="19">Nicotinamide nucleotide repair protein</fullName>
    </alternativeName>
    <domain>
        <recommendedName>
            <fullName evidence="19">ADP-dependent (S)-NAD(P)H-hydrate dehydratase</fullName>
            <ecNumber evidence="19">4.2.1.136</ecNumber>
        </recommendedName>
        <alternativeName>
            <fullName evidence="19">ADP-dependent NAD(P)HX dehydratase</fullName>
        </alternativeName>
    </domain>
    <domain>
        <recommendedName>
            <fullName evidence="19">NAD(P)H-hydrate epimerase</fullName>
            <ecNumber evidence="19">5.1.99.6</ecNumber>
        </recommendedName>
    </domain>
</protein>
<comment type="catalytic activity">
    <reaction evidence="1 18 19">
        <text>(6R)-NADHX = (6S)-NADHX</text>
        <dbReference type="Rhea" id="RHEA:32215"/>
        <dbReference type="ChEBI" id="CHEBI:64074"/>
        <dbReference type="ChEBI" id="CHEBI:64075"/>
        <dbReference type="EC" id="5.1.99.6"/>
    </reaction>
</comment>
<comment type="similarity">
    <text evidence="17">Belongs to the NnrD/CARKD family.</text>
</comment>
<evidence type="ECO:0000259" key="21">
    <source>
        <dbReference type="PROSITE" id="PS51385"/>
    </source>
</evidence>
<evidence type="ECO:0000256" key="10">
    <source>
        <dbReference type="ARBA" id="ARBA00023027"/>
    </source>
</evidence>
<comment type="function">
    <text evidence="14 19">Bifunctional enzyme that catalyzes the epimerization of the S- and R-forms of NAD(P)HX and the dehydration of the S-form of NAD(P)HX at the expense of ADP, which is converted to AMP. This allows the repair of both epimers of NAD(P)HX, a damaged form of NAD(P)H that is a result of enzymatic or heat-dependent hydration.</text>
</comment>
<dbReference type="Pfam" id="PF01256">
    <property type="entry name" value="Carb_kinase"/>
    <property type="match status" value="1"/>
</dbReference>
<evidence type="ECO:0000256" key="15">
    <source>
        <dbReference type="ARBA" id="ARBA00048238"/>
    </source>
</evidence>
<comment type="catalytic activity">
    <reaction evidence="15 17 19">
        <text>(6S)-NADHX + ADP = AMP + phosphate + NADH + H(+)</text>
        <dbReference type="Rhea" id="RHEA:32223"/>
        <dbReference type="ChEBI" id="CHEBI:15378"/>
        <dbReference type="ChEBI" id="CHEBI:43474"/>
        <dbReference type="ChEBI" id="CHEBI:57945"/>
        <dbReference type="ChEBI" id="CHEBI:64074"/>
        <dbReference type="ChEBI" id="CHEBI:456215"/>
        <dbReference type="ChEBI" id="CHEBI:456216"/>
        <dbReference type="EC" id="4.2.1.136"/>
    </reaction>
</comment>
<organism evidence="22 23">
    <name type="scientific">Hwanghaeella grinnelliae</name>
    <dbReference type="NCBI Taxonomy" id="2500179"/>
    <lineage>
        <taxon>Bacteria</taxon>
        <taxon>Pseudomonadati</taxon>
        <taxon>Pseudomonadota</taxon>
        <taxon>Alphaproteobacteria</taxon>
        <taxon>Rhodospirillales</taxon>
        <taxon>Rhodospirillaceae</taxon>
        <taxon>Hwanghaeella</taxon>
    </lineage>
</organism>
<dbReference type="InterPro" id="IPR030677">
    <property type="entry name" value="Nnr"/>
</dbReference>
<dbReference type="RefSeq" id="WP_127764653.1">
    <property type="nucleotide sequence ID" value="NZ_SADE01000001.1"/>
</dbReference>
<keyword evidence="7 17" id="KW-0067">ATP-binding</keyword>
<keyword evidence="12 17" id="KW-0456">Lyase</keyword>
<evidence type="ECO:0000256" key="5">
    <source>
        <dbReference type="ARBA" id="ARBA00022723"/>
    </source>
</evidence>
<dbReference type="EMBL" id="SADE01000001">
    <property type="protein sequence ID" value="RVU39282.1"/>
    <property type="molecule type" value="Genomic_DNA"/>
</dbReference>
<proteinExistence type="inferred from homology"/>
<dbReference type="Gene3D" id="3.40.1190.20">
    <property type="match status" value="1"/>
</dbReference>
<evidence type="ECO:0000256" key="19">
    <source>
        <dbReference type="PIRNR" id="PIRNR017184"/>
    </source>
</evidence>
<dbReference type="NCBIfam" id="TIGR00196">
    <property type="entry name" value="yjeF_cterm"/>
    <property type="match status" value="1"/>
</dbReference>
<feature type="binding site" evidence="17">
    <location>
        <begin position="403"/>
        <end position="407"/>
    </location>
    <ligand>
        <name>AMP</name>
        <dbReference type="ChEBI" id="CHEBI:456215"/>
    </ligand>
</feature>
<dbReference type="InterPro" id="IPR036652">
    <property type="entry name" value="YjeF_N_dom_sf"/>
</dbReference>
<dbReference type="HAMAP" id="MF_01965">
    <property type="entry name" value="NADHX_dehydratase"/>
    <property type="match status" value="1"/>
</dbReference>
<dbReference type="EC" id="5.1.99.6" evidence="19"/>
<evidence type="ECO:0000256" key="17">
    <source>
        <dbReference type="HAMAP-Rule" id="MF_01965"/>
    </source>
</evidence>
<dbReference type="CDD" id="cd01171">
    <property type="entry name" value="YXKO-related"/>
    <property type="match status" value="1"/>
</dbReference>
<comment type="function">
    <text evidence="18">Catalyzes the epimerization of the S- and R-forms of NAD(P)HX, a damaged form of NAD(P)H that is a result of enzymatic or heat-dependent hydration. This is a prerequisite for the S-specific NAD(P)H-hydrate dehydratase to allow the repair of both epimers of NAD(P)HX.</text>
</comment>
<feature type="binding site" evidence="18">
    <location>
        <position position="65"/>
    </location>
    <ligand>
        <name>K(+)</name>
        <dbReference type="ChEBI" id="CHEBI:29103"/>
    </ligand>
</feature>
<dbReference type="HAMAP" id="MF_01966">
    <property type="entry name" value="NADHX_epimerase"/>
    <property type="match status" value="1"/>
</dbReference>
<keyword evidence="13" id="KW-0511">Multifunctional enzyme</keyword>
<reference evidence="23" key="1">
    <citation type="submission" date="2019-01" db="EMBL/GenBank/DDBJ databases">
        <title>Gri0909 isolated from a small marine red alga.</title>
        <authorList>
            <person name="Kim J."/>
            <person name="Jeong S.E."/>
            <person name="Jeon C.O."/>
        </authorList>
    </citation>
    <scope>NUCLEOTIDE SEQUENCE [LARGE SCALE GENOMIC DNA]</scope>
    <source>
        <strain evidence="23">Gri0909</strain>
    </source>
</reference>
<dbReference type="InterPro" id="IPR000631">
    <property type="entry name" value="CARKD"/>
</dbReference>
<comment type="similarity">
    <text evidence="18">Belongs to the NnrE/AIBP family.</text>
</comment>
<dbReference type="PROSITE" id="PS51383">
    <property type="entry name" value="YJEF_C_3"/>
    <property type="match status" value="1"/>
</dbReference>
<dbReference type="PROSITE" id="PS01050">
    <property type="entry name" value="YJEF_C_2"/>
    <property type="match status" value="1"/>
</dbReference>
<dbReference type="PIRSF" id="PIRSF017184">
    <property type="entry name" value="Nnr"/>
    <property type="match status" value="1"/>
</dbReference>
<evidence type="ECO:0000256" key="14">
    <source>
        <dbReference type="ARBA" id="ARBA00025153"/>
    </source>
</evidence>
<keyword evidence="10 17" id="KW-0520">NAD</keyword>
<feature type="domain" description="YjeF N-terminal" evidence="21">
    <location>
        <begin position="18"/>
        <end position="212"/>
    </location>
</feature>
<feature type="binding site" evidence="17">
    <location>
        <position position="433"/>
    </location>
    <ligand>
        <name>(6S)-NADPHX</name>
        <dbReference type="ChEBI" id="CHEBI:64076"/>
    </ligand>
</feature>